<sequence length="455" mass="48978">MGNIHELSKETVGRLMLKYFIPAFIGVFVNALYNIVDRIFIGQGVGADALSGISVIFPVMLIMMGFGMLIGIGTGVYVSINLGREDFERAEKTLGTGFTLMLIVSAIITIIIFLVKEPILHSFGATRETISYANDYLDIIVGGVVFMVVGFSLNNVIRSEGNAKIAMYSMIISAGTNIILDPIFIFGLDMGVKGAAYATVISMFILAAWVLVHFRSSRSVIKLHAKYINIDFGILKEILAIGMAPFSMQIANSFVQGLLNKKLITYGGDLAVGAMGIINSVATLVIMAIIAVNMASQPIIGFNFGANATGRVRDALRISLIAATIISIGAFTFIQAIPGLIIKLFNSDSKVLYEITVSGIQVVFIALPIVGFQVVASNFFQSIGKARIAMMLTLLRQVIILIPLLYILPGFIGLDGIWRAFPIADSVSAVVVAIFLAREWNKLSILEINEGVAGG</sequence>
<evidence type="ECO:0000256" key="2">
    <source>
        <dbReference type="ARBA" id="ARBA00008417"/>
    </source>
</evidence>
<organism evidence="11">
    <name type="scientific">hydrothermal vent metagenome</name>
    <dbReference type="NCBI Taxonomy" id="652676"/>
    <lineage>
        <taxon>unclassified sequences</taxon>
        <taxon>metagenomes</taxon>
        <taxon>ecological metagenomes</taxon>
    </lineage>
</organism>
<dbReference type="CDD" id="cd13143">
    <property type="entry name" value="MATE_MepA_like"/>
    <property type="match status" value="1"/>
</dbReference>
<evidence type="ECO:0000256" key="9">
    <source>
        <dbReference type="ARBA" id="ARBA00023251"/>
    </source>
</evidence>
<feature type="transmembrane region" description="Helical" evidence="10">
    <location>
        <begin position="420"/>
        <end position="437"/>
    </location>
</feature>
<dbReference type="InterPro" id="IPR051327">
    <property type="entry name" value="MATE_MepA_subfamily"/>
</dbReference>
<dbReference type="GO" id="GO:0042910">
    <property type="term" value="F:xenobiotic transmembrane transporter activity"/>
    <property type="evidence" value="ECO:0007669"/>
    <property type="project" value="InterPro"/>
</dbReference>
<evidence type="ECO:0000256" key="6">
    <source>
        <dbReference type="ARBA" id="ARBA00022692"/>
    </source>
</evidence>
<feature type="transmembrane region" description="Helical" evidence="10">
    <location>
        <begin position="233"/>
        <end position="251"/>
    </location>
</feature>
<protein>
    <recommendedName>
        <fullName evidence="3">Multidrug export protein MepA</fullName>
    </recommendedName>
</protein>
<keyword evidence="8 10" id="KW-0472">Membrane</keyword>
<feature type="transmembrane region" description="Helical" evidence="10">
    <location>
        <begin position="165"/>
        <end position="188"/>
    </location>
</feature>
<proteinExistence type="inferred from homology"/>
<comment type="subcellular location">
    <subcellularLocation>
        <location evidence="1">Cell membrane</location>
        <topology evidence="1">Multi-pass membrane protein</topology>
    </subcellularLocation>
</comment>
<feature type="transmembrane region" description="Helical" evidence="10">
    <location>
        <begin position="56"/>
        <end position="82"/>
    </location>
</feature>
<dbReference type="PANTHER" id="PTHR43823:SF3">
    <property type="entry name" value="MULTIDRUG EXPORT PROTEIN MEPA"/>
    <property type="match status" value="1"/>
</dbReference>
<keyword evidence="5" id="KW-1003">Cell membrane</keyword>
<evidence type="ECO:0000256" key="4">
    <source>
        <dbReference type="ARBA" id="ARBA00022448"/>
    </source>
</evidence>
<accession>A0A3B0U9R1</accession>
<comment type="similarity">
    <text evidence="2">Belongs to the multi antimicrobial extrusion (MATE) (TC 2.A.66.1) family. MepA subfamily.</text>
</comment>
<feature type="transmembrane region" description="Helical" evidence="10">
    <location>
        <begin position="135"/>
        <end position="153"/>
    </location>
</feature>
<feature type="transmembrane region" description="Helical" evidence="10">
    <location>
        <begin position="194"/>
        <end position="212"/>
    </location>
</feature>
<evidence type="ECO:0000256" key="10">
    <source>
        <dbReference type="SAM" id="Phobius"/>
    </source>
</evidence>
<feature type="transmembrane region" description="Helical" evidence="10">
    <location>
        <begin position="16"/>
        <end position="36"/>
    </location>
</feature>
<evidence type="ECO:0000256" key="3">
    <source>
        <dbReference type="ARBA" id="ARBA00022106"/>
    </source>
</evidence>
<dbReference type="GO" id="GO:0005886">
    <property type="term" value="C:plasma membrane"/>
    <property type="evidence" value="ECO:0007669"/>
    <property type="project" value="UniProtKB-SubCell"/>
</dbReference>
<dbReference type="InterPro" id="IPR048279">
    <property type="entry name" value="MdtK-like"/>
</dbReference>
<evidence type="ECO:0000256" key="7">
    <source>
        <dbReference type="ARBA" id="ARBA00022989"/>
    </source>
</evidence>
<evidence type="ECO:0000256" key="8">
    <source>
        <dbReference type="ARBA" id="ARBA00023136"/>
    </source>
</evidence>
<feature type="transmembrane region" description="Helical" evidence="10">
    <location>
        <begin position="357"/>
        <end position="376"/>
    </location>
</feature>
<gene>
    <name evidence="11" type="ORF">MNBD_BACTEROID01-826</name>
</gene>
<feature type="transmembrane region" description="Helical" evidence="10">
    <location>
        <begin position="315"/>
        <end position="337"/>
    </location>
</feature>
<keyword evidence="4" id="KW-0813">Transport</keyword>
<dbReference type="EMBL" id="UOEP01000237">
    <property type="protein sequence ID" value="VAW25103.1"/>
    <property type="molecule type" value="Genomic_DNA"/>
</dbReference>
<keyword evidence="6 10" id="KW-0812">Transmembrane</keyword>
<dbReference type="PIRSF" id="PIRSF006603">
    <property type="entry name" value="DinF"/>
    <property type="match status" value="1"/>
</dbReference>
<dbReference type="AlphaFoldDB" id="A0A3B0U9R1"/>
<dbReference type="InterPro" id="IPR045070">
    <property type="entry name" value="MATE_MepA-like"/>
</dbReference>
<dbReference type="PANTHER" id="PTHR43823">
    <property type="entry name" value="SPORULATION PROTEIN YKVU"/>
    <property type="match status" value="1"/>
</dbReference>
<evidence type="ECO:0000256" key="1">
    <source>
        <dbReference type="ARBA" id="ARBA00004651"/>
    </source>
</evidence>
<feature type="transmembrane region" description="Helical" evidence="10">
    <location>
        <begin position="94"/>
        <end position="115"/>
    </location>
</feature>
<dbReference type="GO" id="GO:0046677">
    <property type="term" value="P:response to antibiotic"/>
    <property type="evidence" value="ECO:0007669"/>
    <property type="project" value="UniProtKB-KW"/>
</dbReference>
<evidence type="ECO:0000313" key="11">
    <source>
        <dbReference type="EMBL" id="VAW25103.1"/>
    </source>
</evidence>
<keyword evidence="9" id="KW-0046">Antibiotic resistance</keyword>
<name>A0A3B0U9R1_9ZZZZ</name>
<dbReference type="Pfam" id="PF01554">
    <property type="entry name" value="MatE"/>
    <property type="match status" value="2"/>
</dbReference>
<dbReference type="GO" id="GO:0015297">
    <property type="term" value="F:antiporter activity"/>
    <property type="evidence" value="ECO:0007669"/>
    <property type="project" value="InterPro"/>
</dbReference>
<feature type="transmembrane region" description="Helical" evidence="10">
    <location>
        <begin position="388"/>
        <end position="408"/>
    </location>
</feature>
<dbReference type="NCBIfam" id="TIGR00797">
    <property type="entry name" value="matE"/>
    <property type="match status" value="1"/>
</dbReference>
<reference evidence="11" key="1">
    <citation type="submission" date="2018-06" db="EMBL/GenBank/DDBJ databases">
        <authorList>
            <person name="Zhirakovskaya E."/>
        </authorList>
    </citation>
    <scope>NUCLEOTIDE SEQUENCE</scope>
</reference>
<dbReference type="InterPro" id="IPR002528">
    <property type="entry name" value="MATE_fam"/>
</dbReference>
<keyword evidence="7 10" id="KW-1133">Transmembrane helix</keyword>
<evidence type="ECO:0000256" key="5">
    <source>
        <dbReference type="ARBA" id="ARBA00022475"/>
    </source>
</evidence>
<feature type="transmembrane region" description="Helical" evidence="10">
    <location>
        <begin position="271"/>
        <end position="294"/>
    </location>
</feature>